<dbReference type="SUPFAM" id="SSF56672">
    <property type="entry name" value="DNA/RNA polymerases"/>
    <property type="match status" value="1"/>
</dbReference>
<dbReference type="InParanoid" id="A0A5E4G8Q0"/>
<dbReference type="AlphaFoldDB" id="A0A5E4G8Q0"/>
<dbReference type="Pfam" id="PF08284">
    <property type="entry name" value="RVP_2"/>
    <property type="match status" value="1"/>
</dbReference>
<sequence length="173" mass="19379">LVGDVCLEANLIPLEMVGLDVILGIDWLAKHHASVDCFRKEVIFRSPGRPEVAFYGERRVLPSCLISAMTARRLLRKGCSGYLAHVIDTRNQELKLEDIPVVRAFPDVFPDDLPGLPPHREIEFTIELIPGTSPISQAPYRMAPAELKELKVQLQELVDKGFIRPSFFPMGCS</sequence>
<dbReference type="Proteomes" id="UP000327085">
    <property type="component" value="Chromosome 8"/>
</dbReference>
<dbReference type="EMBL" id="CABIKO010000431">
    <property type="protein sequence ID" value="VVA36124.1"/>
    <property type="molecule type" value="Genomic_DNA"/>
</dbReference>
<feature type="non-terminal residue" evidence="1">
    <location>
        <position position="1"/>
    </location>
</feature>
<dbReference type="PANTHER" id="PTHR15503">
    <property type="entry name" value="LDOC1 RELATED"/>
    <property type="match status" value="1"/>
</dbReference>
<feature type="non-terminal residue" evidence="1">
    <location>
        <position position="173"/>
    </location>
</feature>
<dbReference type="InterPro" id="IPR032567">
    <property type="entry name" value="RTL1-rel"/>
</dbReference>
<organism evidence="1 2">
    <name type="scientific">Prunus dulcis</name>
    <name type="common">Almond</name>
    <name type="synonym">Amygdalus dulcis</name>
    <dbReference type="NCBI Taxonomy" id="3755"/>
    <lineage>
        <taxon>Eukaryota</taxon>
        <taxon>Viridiplantae</taxon>
        <taxon>Streptophyta</taxon>
        <taxon>Embryophyta</taxon>
        <taxon>Tracheophyta</taxon>
        <taxon>Spermatophyta</taxon>
        <taxon>Magnoliopsida</taxon>
        <taxon>eudicotyledons</taxon>
        <taxon>Gunneridae</taxon>
        <taxon>Pentapetalae</taxon>
        <taxon>rosids</taxon>
        <taxon>fabids</taxon>
        <taxon>Rosales</taxon>
        <taxon>Rosaceae</taxon>
        <taxon>Amygdaloideae</taxon>
        <taxon>Amygdaleae</taxon>
        <taxon>Prunus</taxon>
    </lineage>
</organism>
<evidence type="ECO:0000313" key="2">
    <source>
        <dbReference type="Proteomes" id="UP000327085"/>
    </source>
</evidence>
<proteinExistence type="predicted"/>
<name>A0A5E4G8Q0_PRUDU</name>
<dbReference type="PANTHER" id="PTHR15503:SF45">
    <property type="entry name" value="RNA-DIRECTED DNA POLYMERASE HOMOLOG"/>
    <property type="match status" value="1"/>
</dbReference>
<dbReference type="Gramene" id="VVA36124">
    <property type="protein sequence ID" value="VVA36124"/>
    <property type="gene ID" value="Prudul26B025278"/>
</dbReference>
<evidence type="ECO:0000313" key="1">
    <source>
        <dbReference type="EMBL" id="VVA36124.1"/>
    </source>
</evidence>
<reference evidence="2" key="1">
    <citation type="journal article" date="2020" name="Plant J.">
        <title>Transposons played a major role in the diversification between the closely related almond and peach genomes: results from the almond genome sequence.</title>
        <authorList>
            <person name="Alioto T."/>
            <person name="Alexiou K.G."/>
            <person name="Bardil A."/>
            <person name="Barteri F."/>
            <person name="Castanera R."/>
            <person name="Cruz F."/>
            <person name="Dhingra A."/>
            <person name="Duval H."/>
            <person name="Fernandez I Marti A."/>
            <person name="Frias L."/>
            <person name="Galan B."/>
            <person name="Garcia J.L."/>
            <person name="Howad W."/>
            <person name="Gomez-Garrido J."/>
            <person name="Gut M."/>
            <person name="Julca I."/>
            <person name="Morata J."/>
            <person name="Puigdomenech P."/>
            <person name="Ribeca P."/>
            <person name="Rubio Cabetas M.J."/>
            <person name="Vlasova A."/>
            <person name="Wirthensohn M."/>
            <person name="Garcia-Mas J."/>
            <person name="Gabaldon T."/>
            <person name="Casacuberta J.M."/>
            <person name="Arus P."/>
        </authorList>
    </citation>
    <scope>NUCLEOTIDE SEQUENCE [LARGE SCALE GENOMIC DNA]</scope>
    <source>
        <strain evidence="2">cv. Texas</strain>
    </source>
</reference>
<gene>
    <name evidence="1" type="ORF">ALMOND_2B025278</name>
</gene>
<dbReference type="InterPro" id="IPR043502">
    <property type="entry name" value="DNA/RNA_pol_sf"/>
</dbReference>
<accession>A0A5E4G8Q0</accession>
<dbReference type="InterPro" id="IPR021109">
    <property type="entry name" value="Peptidase_aspartic_dom_sf"/>
</dbReference>
<dbReference type="OMA" id="FIHHIPY"/>
<protein>
    <submittedName>
        <fullName evidence="1">PREDICTED: reverse mRNAase</fullName>
    </submittedName>
</protein>
<dbReference type="Gene3D" id="3.10.10.10">
    <property type="entry name" value="HIV Type 1 Reverse Transcriptase, subunit A, domain 1"/>
    <property type="match status" value="1"/>
</dbReference>
<dbReference type="Gene3D" id="2.40.70.10">
    <property type="entry name" value="Acid Proteases"/>
    <property type="match status" value="1"/>
</dbReference>